<feature type="domain" description="Outer membrane protein beta-barrel" evidence="2">
    <location>
        <begin position="21"/>
        <end position="194"/>
    </location>
</feature>
<dbReference type="RefSeq" id="WP_026627722.1">
    <property type="nucleotide sequence ID" value="NZ_JAWZLG010000017.1"/>
</dbReference>
<name>A0A4Y8L056_9BACT</name>
<dbReference type="OrthoDB" id="1429208at2"/>
<gene>
    <name evidence="3" type="ORF">E2605_10535</name>
</gene>
<evidence type="ECO:0000313" key="4">
    <source>
        <dbReference type="Proteomes" id="UP000297861"/>
    </source>
</evidence>
<keyword evidence="4" id="KW-1185">Reference proteome</keyword>
<feature type="signal peptide" evidence="1">
    <location>
        <begin position="1"/>
        <end position="22"/>
    </location>
</feature>
<evidence type="ECO:0000313" key="3">
    <source>
        <dbReference type="EMBL" id="TFD96023.1"/>
    </source>
</evidence>
<evidence type="ECO:0000259" key="2">
    <source>
        <dbReference type="Pfam" id="PF13568"/>
    </source>
</evidence>
<dbReference type="STRING" id="1121485.GCA_000426485_00439"/>
<dbReference type="InterPro" id="IPR025665">
    <property type="entry name" value="Beta-barrel_OMP_2"/>
</dbReference>
<protein>
    <submittedName>
        <fullName evidence="3">PorT family protein</fullName>
    </submittedName>
</protein>
<feature type="chain" id="PRO_5021388444" evidence="1">
    <location>
        <begin position="23"/>
        <end position="213"/>
    </location>
</feature>
<dbReference type="EMBL" id="SOML01000006">
    <property type="protein sequence ID" value="TFD96023.1"/>
    <property type="molecule type" value="Genomic_DNA"/>
</dbReference>
<dbReference type="AlphaFoldDB" id="A0A4Y8L056"/>
<dbReference type="Pfam" id="PF13568">
    <property type="entry name" value="OMP_b-brl_2"/>
    <property type="match status" value="1"/>
</dbReference>
<comment type="caution">
    <text evidence="3">The sequence shown here is derived from an EMBL/GenBank/DDBJ whole genome shotgun (WGS) entry which is preliminary data.</text>
</comment>
<organism evidence="3 4">
    <name type="scientific">Dysgonomonas capnocytophagoides</name>
    <dbReference type="NCBI Taxonomy" id="45254"/>
    <lineage>
        <taxon>Bacteria</taxon>
        <taxon>Pseudomonadati</taxon>
        <taxon>Bacteroidota</taxon>
        <taxon>Bacteroidia</taxon>
        <taxon>Bacteroidales</taxon>
        <taxon>Dysgonomonadaceae</taxon>
        <taxon>Dysgonomonas</taxon>
    </lineage>
</organism>
<dbReference type="Proteomes" id="UP000297861">
    <property type="component" value="Unassembled WGS sequence"/>
</dbReference>
<evidence type="ECO:0000256" key="1">
    <source>
        <dbReference type="SAM" id="SignalP"/>
    </source>
</evidence>
<reference evidence="3 4" key="1">
    <citation type="submission" date="2019-03" db="EMBL/GenBank/DDBJ databases">
        <title>San Antonio Military Medical Center submission to MRSN (WRAIR), pending publication.</title>
        <authorList>
            <person name="Blyth D.M."/>
            <person name="Mccarthy S.L."/>
            <person name="Schall S.E."/>
            <person name="Stam J.A."/>
            <person name="Ong A.C."/>
            <person name="Mcgann P.T."/>
        </authorList>
    </citation>
    <scope>NUCLEOTIDE SEQUENCE [LARGE SCALE GENOMIC DNA]</scope>
    <source>
        <strain evidence="3 4">MRSN571793</strain>
    </source>
</reference>
<keyword evidence="1" id="KW-0732">Signal</keyword>
<accession>A0A4Y8L056</accession>
<sequence length="213" mass="23204">MKRIYKLTLVALIAFSSTSLFAQSPVKFGIDAGVNLSNSSLDDSGVDKKAKVGFQIGVVAEYEFAPDFFLQSGLSFTTKGSKYEEKVSSHDESVTFNQMYLQLPIYAAYKLEVTPDMKIVFNAGPYMAYGIGGKTKWKNPTIGGDAVYTGTLKEDTFGDDGLKRFDFGLGGGVGAEFSQIFVGLKYELGLADISRGQASYRNRSASLTVGYRF</sequence>
<proteinExistence type="predicted"/>